<organism evidence="2">
    <name type="scientific">bioreactor metagenome</name>
    <dbReference type="NCBI Taxonomy" id="1076179"/>
    <lineage>
        <taxon>unclassified sequences</taxon>
        <taxon>metagenomes</taxon>
        <taxon>ecological metagenomes</taxon>
    </lineage>
</organism>
<gene>
    <name evidence="2" type="ORF">SDC9_05992</name>
</gene>
<keyword evidence="1" id="KW-0812">Transmembrane</keyword>
<evidence type="ECO:0008006" key="3">
    <source>
        <dbReference type="Google" id="ProtNLM"/>
    </source>
</evidence>
<proteinExistence type="predicted"/>
<keyword evidence="1" id="KW-1133">Transmembrane helix</keyword>
<dbReference type="AlphaFoldDB" id="A0A644T3C4"/>
<comment type="caution">
    <text evidence="2">The sequence shown here is derived from an EMBL/GenBank/DDBJ whole genome shotgun (WGS) entry which is preliminary data.</text>
</comment>
<reference evidence="2" key="1">
    <citation type="submission" date="2019-08" db="EMBL/GenBank/DDBJ databases">
        <authorList>
            <person name="Kucharzyk K."/>
            <person name="Murdoch R.W."/>
            <person name="Higgins S."/>
            <person name="Loffler F."/>
        </authorList>
    </citation>
    <scope>NUCLEOTIDE SEQUENCE</scope>
</reference>
<feature type="transmembrane region" description="Helical" evidence="1">
    <location>
        <begin position="12"/>
        <end position="34"/>
    </location>
</feature>
<dbReference type="EMBL" id="VSSQ01000012">
    <property type="protein sequence ID" value="MPL60431.1"/>
    <property type="molecule type" value="Genomic_DNA"/>
</dbReference>
<evidence type="ECO:0000313" key="2">
    <source>
        <dbReference type="EMBL" id="MPL60431.1"/>
    </source>
</evidence>
<accession>A0A644T3C4</accession>
<protein>
    <recommendedName>
        <fullName evidence="3">Type 4 fimbrial biogenesis protein PilX N-terminal domain-containing protein</fullName>
    </recommendedName>
</protein>
<evidence type="ECO:0000256" key="1">
    <source>
        <dbReference type="SAM" id="Phobius"/>
    </source>
</evidence>
<name>A0A644T3C4_9ZZZZ</name>
<keyword evidence="1" id="KW-0472">Membrane</keyword>
<sequence>MLRFTINAQQGSAGISALLFMLLLGILGSAFVAMSSTELLTAVNFRDGVAAQYLAEAGVQDALVKLKTNNNGIADNTKTTSVSLPTFTKNQNSPTEGSCKVTITGNGDQRTITSIATVNKAKRQLVVTVQVQLSGDLSDTIFEYAAFSGNLMTLTGSGAVVNGDVGTWHPHIENQNGGTINGDVYVKVRTDKKIKDFPSFKKKDYEDGQILENLQNRTYTLSGRYHAPNDLNMNGATFTTSPGDAAIIYAGSGTNLNGLINGNITIIANGDVNINSGNYSNLKIYANGIININSPLNNSLIMSNDSININSSSPNSTAVIYAQKDIIIGATITGSVAASHTLRINSGGVINYDKSIVQQLTGQAGSNFSIVSWNNK</sequence>